<dbReference type="Proteomes" id="UP000075359">
    <property type="component" value="Unassembled WGS sequence"/>
</dbReference>
<dbReference type="SUPFAM" id="SSF56925">
    <property type="entry name" value="OMPA-like"/>
    <property type="match status" value="1"/>
</dbReference>
<dbReference type="Gene3D" id="2.40.160.20">
    <property type="match status" value="1"/>
</dbReference>
<name>A0A151CIR7_9BACT</name>
<feature type="domain" description="Outer membrane protein beta-barrel" evidence="3">
    <location>
        <begin position="28"/>
        <end position="221"/>
    </location>
</feature>
<dbReference type="InterPro" id="IPR011250">
    <property type="entry name" value="OMP/PagP_B-barrel"/>
</dbReference>
<dbReference type="OrthoDB" id="5372858at2"/>
<evidence type="ECO:0000313" key="4">
    <source>
        <dbReference type="EMBL" id="KYJ87425.1"/>
    </source>
</evidence>
<protein>
    <recommendedName>
        <fullName evidence="3">Outer membrane protein beta-barrel domain-containing protein</fullName>
    </recommendedName>
</protein>
<dbReference type="InterPro" id="IPR027385">
    <property type="entry name" value="Beta-barrel_OMP"/>
</dbReference>
<dbReference type="Pfam" id="PF13505">
    <property type="entry name" value="OMP_b-brl"/>
    <property type="match status" value="1"/>
</dbReference>
<dbReference type="RefSeq" id="WP_067328258.1">
    <property type="nucleotide sequence ID" value="NZ_LNKT01000001.1"/>
</dbReference>
<feature type="chain" id="PRO_5007578568" description="Outer membrane protein beta-barrel domain-containing protein" evidence="2">
    <location>
        <begin position="22"/>
        <end position="221"/>
    </location>
</feature>
<accession>A0A151CIR7</accession>
<sequence length="221" mass="24586">MKKGLRTAALAALLSTGILQAGGAVAPVAPVPIPIDSDGPNPFYVGVGLMWAGISADCYQYGCEPEVVRLKDSTWGGIVRAGWEYNQYVGIEARALTTAFEEDWADSMTHYGIYLKPQYPVSEKVNIYGLLGYGRTKIETTCFTPSDYSYNGFSWGVGLEYDLSSTEDDREEGVAYDRPFDGHMDQERGWGLWVDYQNLLNDEGYHNFKTNIVTFGVTYDF</sequence>
<feature type="signal peptide" evidence="2">
    <location>
        <begin position="1"/>
        <end position="21"/>
    </location>
</feature>
<reference evidence="4 5" key="1">
    <citation type="submission" date="2015-11" db="EMBL/GenBank/DDBJ databases">
        <title>Draft genome of Sulfurovum riftiae 1812E, a member of the Epsilonproteobacteria isolated from the tube of the deep-sea hydrothermal vent tubewom Riftia pachyptila.</title>
        <authorList>
            <person name="Vetriani C."/>
            <person name="Giovannelli D."/>
        </authorList>
    </citation>
    <scope>NUCLEOTIDE SEQUENCE [LARGE SCALE GENOMIC DNA]</scope>
    <source>
        <strain evidence="4 5">1812E</strain>
    </source>
</reference>
<dbReference type="AlphaFoldDB" id="A0A151CIR7"/>
<proteinExistence type="predicted"/>
<keyword evidence="5" id="KW-1185">Reference proteome</keyword>
<evidence type="ECO:0000259" key="3">
    <source>
        <dbReference type="Pfam" id="PF13505"/>
    </source>
</evidence>
<evidence type="ECO:0000256" key="2">
    <source>
        <dbReference type="SAM" id="SignalP"/>
    </source>
</evidence>
<keyword evidence="1 2" id="KW-0732">Signal</keyword>
<evidence type="ECO:0000313" key="5">
    <source>
        <dbReference type="Proteomes" id="UP000075359"/>
    </source>
</evidence>
<evidence type="ECO:0000256" key="1">
    <source>
        <dbReference type="ARBA" id="ARBA00022729"/>
    </source>
</evidence>
<comment type="caution">
    <text evidence="4">The sequence shown here is derived from an EMBL/GenBank/DDBJ whole genome shotgun (WGS) entry which is preliminary data.</text>
</comment>
<dbReference type="STRING" id="1630136.AS592_09940"/>
<dbReference type="EMBL" id="LNKT01000001">
    <property type="protein sequence ID" value="KYJ87425.1"/>
    <property type="molecule type" value="Genomic_DNA"/>
</dbReference>
<organism evidence="4 5">
    <name type="scientific">Sulfurovum riftiae</name>
    <dbReference type="NCBI Taxonomy" id="1630136"/>
    <lineage>
        <taxon>Bacteria</taxon>
        <taxon>Pseudomonadati</taxon>
        <taxon>Campylobacterota</taxon>
        <taxon>Epsilonproteobacteria</taxon>
        <taxon>Campylobacterales</taxon>
        <taxon>Sulfurovaceae</taxon>
        <taxon>Sulfurovum</taxon>
    </lineage>
</organism>
<gene>
    <name evidence="4" type="ORF">AS592_09940</name>
</gene>